<name>A0A1T4LA68_9BACT</name>
<protein>
    <submittedName>
        <fullName evidence="10">Hydrogenase-4 component B</fullName>
    </submittedName>
</protein>
<sequence length="666" mass="70135">MVFVWNIDVDPVGSLLWAITLIGLSGLPGLLLKRPGPGQILSVGITACAALWGMVGALRILGGAPATRYQLDWPLPFGPCELSVDPLSALFLLPLLLAALCCSLYGLAYLPAASQPAVEKRVTLFSGLLLASMALVLVARHGVLLLVAWEIMALSSWLLLMTDQQSLQVQRAGTVYLLATHTGTMALFVLFSLVKGETGSFAFPPAHSLALGATVTLVMLVAALIGFGAKAGIMPLHIWLPGAHANAPSHVSALMSGIMLKVGIYGIIRTVSFFQQLPVWFGWLLLLLGAVSAITGIALASAQRDLKRLLACSSIENIGIICIGLGMALVGLQSGNRVLAVLGLAGACIHIINHALFKPLLFLGSGAIIHATGTRQIDRMGGLSRVLPRTAPLFLVGSLAICGLPPLNGFVGELFLYFGAFSDGMLAELPVIGFVAPILALVGGLAVITFVKLYGAIFLGVARDPAIKQGHEAPLAMLLPMGLLAGLCLLAGIGAPLLLQLVAPVVIQYAGVSPLLFTQIAGAVPLQQIALVNGLLLAGILVVWLIWCFLVQRAPVAASSTWGCGYLAPTPRMQYTGSAFSELVTGLISGLVGSQGRVSGLSGAFPASTRFVTVTTERILDQMIIPSLRGVDWCLAWLRHLQHGHLHLYILYIFATLFVLMVWSQP</sequence>
<feature type="transmembrane region" description="Helical" evidence="8">
    <location>
        <begin position="122"/>
        <end position="139"/>
    </location>
</feature>
<feature type="transmembrane region" description="Helical" evidence="8">
    <location>
        <begin position="250"/>
        <end position="268"/>
    </location>
</feature>
<dbReference type="Pfam" id="PF00361">
    <property type="entry name" value="Proton_antipo_M"/>
    <property type="match status" value="1"/>
</dbReference>
<gene>
    <name evidence="10" type="ORF">SAMN02745119_00857</name>
</gene>
<dbReference type="InterPro" id="IPR052175">
    <property type="entry name" value="ComplexI-like_HydComp"/>
</dbReference>
<feature type="transmembrane region" description="Helical" evidence="8">
    <location>
        <begin position="646"/>
        <end position="664"/>
    </location>
</feature>
<dbReference type="GO" id="GO:0042773">
    <property type="term" value="P:ATP synthesis coupled electron transport"/>
    <property type="evidence" value="ECO:0007669"/>
    <property type="project" value="InterPro"/>
</dbReference>
<dbReference type="EMBL" id="FUWR01000002">
    <property type="protein sequence ID" value="SJZ51672.1"/>
    <property type="molecule type" value="Genomic_DNA"/>
</dbReference>
<evidence type="ECO:0000259" key="9">
    <source>
        <dbReference type="Pfam" id="PF00361"/>
    </source>
</evidence>
<evidence type="ECO:0000256" key="1">
    <source>
        <dbReference type="ARBA" id="ARBA00004651"/>
    </source>
</evidence>
<evidence type="ECO:0000256" key="7">
    <source>
        <dbReference type="RuleBase" id="RU000320"/>
    </source>
</evidence>
<keyword evidence="11" id="KW-1185">Reference proteome</keyword>
<dbReference type="RefSeq" id="WP_078789141.1">
    <property type="nucleotide sequence ID" value="NZ_FUWR01000002.1"/>
</dbReference>
<feature type="transmembrane region" description="Helical" evidence="8">
    <location>
        <begin position="438"/>
        <end position="462"/>
    </location>
</feature>
<accession>A0A1T4LA68</accession>
<feature type="transmembrane region" description="Helical" evidence="8">
    <location>
        <begin position="280"/>
        <end position="302"/>
    </location>
</feature>
<feature type="transmembrane region" description="Helical" evidence="8">
    <location>
        <begin position="206"/>
        <end position="229"/>
    </location>
</feature>
<evidence type="ECO:0000256" key="6">
    <source>
        <dbReference type="ARBA" id="ARBA00023136"/>
    </source>
</evidence>
<dbReference type="STRING" id="115783.SAMN02745119_00857"/>
<evidence type="ECO:0000313" key="11">
    <source>
        <dbReference type="Proteomes" id="UP000190102"/>
    </source>
</evidence>
<dbReference type="PRINTS" id="PR01437">
    <property type="entry name" value="NUOXDRDTASE4"/>
</dbReference>
<evidence type="ECO:0000313" key="10">
    <source>
        <dbReference type="EMBL" id="SJZ51672.1"/>
    </source>
</evidence>
<dbReference type="InterPro" id="IPR003918">
    <property type="entry name" value="NADH_UbQ_OxRdtase"/>
</dbReference>
<dbReference type="AlphaFoldDB" id="A0A1T4LA68"/>
<keyword evidence="6 8" id="KW-0472">Membrane</keyword>
<dbReference type="GO" id="GO:0016491">
    <property type="term" value="F:oxidoreductase activity"/>
    <property type="evidence" value="ECO:0007669"/>
    <property type="project" value="UniProtKB-KW"/>
</dbReference>
<dbReference type="OrthoDB" id="9805769at2"/>
<dbReference type="GO" id="GO:0008137">
    <property type="term" value="F:NADH dehydrogenase (ubiquinone) activity"/>
    <property type="evidence" value="ECO:0007669"/>
    <property type="project" value="InterPro"/>
</dbReference>
<evidence type="ECO:0000256" key="8">
    <source>
        <dbReference type="SAM" id="Phobius"/>
    </source>
</evidence>
<feature type="transmembrane region" description="Helical" evidence="8">
    <location>
        <begin position="529"/>
        <end position="550"/>
    </location>
</feature>
<keyword evidence="4 8" id="KW-1133">Transmembrane helix</keyword>
<feature type="domain" description="NADH:quinone oxidoreductase/Mrp antiporter transmembrane" evidence="9">
    <location>
        <begin position="143"/>
        <end position="426"/>
    </location>
</feature>
<dbReference type="Proteomes" id="UP000190102">
    <property type="component" value="Unassembled WGS sequence"/>
</dbReference>
<dbReference type="PANTHER" id="PTHR42682">
    <property type="entry name" value="HYDROGENASE-4 COMPONENT F"/>
    <property type="match status" value="1"/>
</dbReference>
<feature type="transmembrane region" description="Helical" evidence="8">
    <location>
        <begin position="309"/>
        <end position="332"/>
    </location>
</feature>
<feature type="transmembrane region" description="Helical" evidence="8">
    <location>
        <begin position="87"/>
        <end position="110"/>
    </location>
</feature>
<keyword evidence="5" id="KW-0560">Oxidoreductase</keyword>
<keyword evidence="2" id="KW-1003">Cell membrane</keyword>
<reference evidence="11" key="1">
    <citation type="submission" date="2017-02" db="EMBL/GenBank/DDBJ databases">
        <authorList>
            <person name="Varghese N."/>
            <person name="Submissions S."/>
        </authorList>
    </citation>
    <scope>NUCLEOTIDE SEQUENCE [LARGE SCALE GENOMIC DNA]</scope>
    <source>
        <strain evidence="11">ATCC BAA-34</strain>
    </source>
</reference>
<feature type="transmembrane region" description="Helical" evidence="8">
    <location>
        <begin position="12"/>
        <end position="32"/>
    </location>
</feature>
<evidence type="ECO:0000256" key="5">
    <source>
        <dbReference type="ARBA" id="ARBA00023002"/>
    </source>
</evidence>
<evidence type="ECO:0000256" key="4">
    <source>
        <dbReference type="ARBA" id="ARBA00022989"/>
    </source>
</evidence>
<feature type="transmembrane region" description="Helical" evidence="8">
    <location>
        <begin position="483"/>
        <end position="509"/>
    </location>
</feature>
<evidence type="ECO:0000256" key="3">
    <source>
        <dbReference type="ARBA" id="ARBA00022692"/>
    </source>
</evidence>
<feature type="transmembrane region" description="Helical" evidence="8">
    <location>
        <begin position="145"/>
        <end position="162"/>
    </location>
</feature>
<organism evidence="10 11">
    <name type="scientific">Trichlorobacter thiogenes</name>
    <dbReference type="NCBI Taxonomy" id="115783"/>
    <lineage>
        <taxon>Bacteria</taxon>
        <taxon>Pseudomonadati</taxon>
        <taxon>Thermodesulfobacteriota</taxon>
        <taxon>Desulfuromonadia</taxon>
        <taxon>Geobacterales</taxon>
        <taxon>Geobacteraceae</taxon>
        <taxon>Trichlorobacter</taxon>
    </lineage>
</organism>
<feature type="transmembrane region" description="Helical" evidence="8">
    <location>
        <begin position="44"/>
        <end position="67"/>
    </location>
</feature>
<dbReference type="InterPro" id="IPR001750">
    <property type="entry name" value="ND/Mrp_TM"/>
</dbReference>
<feature type="transmembrane region" description="Helical" evidence="8">
    <location>
        <begin position="174"/>
        <end position="194"/>
    </location>
</feature>
<dbReference type="GO" id="GO:0005886">
    <property type="term" value="C:plasma membrane"/>
    <property type="evidence" value="ECO:0007669"/>
    <property type="project" value="UniProtKB-SubCell"/>
</dbReference>
<proteinExistence type="predicted"/>
<keyword evidence="3 7" id="KW-0812">Transmembrane</keyword>
<dbReference type="PANTHER" id="PTHR42682:SF3">
    <property type="entry name" value="FORMATE HYDROGENLYASE SUBUNIT 3-RELATED"/>
    <property type="match status" value="1"/>
</dbReference>
<evidence type="ECO:0000256" key="2">
    <source>
        <dbReference type="ARBA" id="ARBA00022475"/>
    </source>
</evidence>
<feature type="transmembrane region" description="Helical" evidence="8">
    <location>
        <begin position="393"/>
        <end position="418"/>
    </location>
</feature>
<comment type="subcellular location">
    <subcellularLocation>
        <location evidence="1">Cell membrane</location>
        <topology evidence="1">Multi-pass membrane protein</topology>
    </subcellularLocation>
    <subcellularLocation>
        <location evidence="7">Membrane</location>
        <topology evidence="7">Multi-pass membrane protein</topology>
    </subcellularLocation>
</comment>